<dbReference type="RefSeq" id="WP_061174206.1">
    <property type="nucleotide sequence ID" value="NZ_FCOE02000004.1"/>
</dbReference>
<gene>
    <name evidence="2" type="ORF">AWB80_01689</name>
</gene>
<sequence>MKRIHSLATFKKRFREALIAKQSDLNKLGPFRSNSFKLGSGKALATALYTKFGVQLADATTQRWINGQGFPSEENWPFVTALVERSRDWLTGASDAHGHGATSLEANEPVRPYGNVPPRERALALLREATRIIEDDI</sequence>
<keyword evidence="3" id="KW-1185">Reference proteome</keyword>
<feature type="region of interest" description="Disordered" evidence="1">
    <location>
        <begin position="94"/>
        <end position="113"/>
    </location>
</feature>
<proteinExistence type="predicted"/>
<organism evidence="2 3">
    <name type="scientific">Caballeronia pedi</name>
    <dbReference type="NCBI Taxonomy" id="1777141"/>
    <lineage>
        <taxon>Bacteria</taxon>
        <taxon>Pseudomonadati</taxon>
        <taxon>Pseudomonadota</taxon>
        <taxon>Betaproteobacteria</taxon>
        <taxon>Burkholderiales</taxon>
        <taxon>Burkholderiaceae</taxon>
        <taxon>Caballeronia</taxon>
    </lineage>
</organism>
<dbReference type="Proteomes" id="UP000054911">
    <property type="component" value="Unassembled WGS sequence"/>
</dbReference>
<name>A0A158A3Q1_9BURK</name>
<dbReference type="AlphaFoldDB" id="A0A158A3Q1"/>
<protein>
    <submittedName>
        <fullName evidence="2">Uncharacterized protein</fullName>
    </submittedName>
</protein>
<evidence type="ECO:0000313" key="2">
    <source>
        <dbReference type="EMBL" id="SAK51717.1"/>
    </source>
</evidence>
<accession>A0A158A3Q1</accession>
<evidence type="ECO:0000256" key="1">
    <source>
        <dbReference type="SAM" id="MobiDB-lite"/>
    </source>
</evidence>
<dbReference type="EMBL" id="FCOE02000004">
    <property type="protein sequence ID" value="SAK51717.1"/>
    <property type="molecule type" value="Genomic_DNA"/>
</dbReference>
<dbReference type="OrthoDB" id="9134787at2"/>
<evidence type="ECO:0000313" key="3">
    <source>
        <dbReference type="Proteomes" id="UP000054911"/>
    </source>
</evidence>
<reference evidence="2" key="1">
    <citation type="submission" date="2016-01" db="EMBL/GenBank/DDBJ databases">
        <authorList>
            <person name="Peeters C."/>
        </authorList>
    </citation>
    <scope>NUCLEOTIDE SEQUENCE [LARGE SCALE GENOMIC DNA]</scope>
    <source>
        <strain evidence="2">LMG 29323</strain>
    </source>
</reference>
<comment type="caution">
    <text evidence="2">The sequence shown here is derived from an EMBL/GenBank/DDBJ whole genome shotgun (WGS) entry which is preliminary data.</text>
</comment>